<gene>
    <name evidence="4" type="ORF">FEV53_18600</name>
</gene>
<name>A0A547PKH9_9RHOB</name>
<dbReference type="SUPFAM" id="SSF54106">
    <property type="entry name" value="LysM domain"/>
    <property type="match status" value="1"/>
</dbReference>
<accession>A0A547PKH9</accession>
<feature type="domain" description="LysM" evidence="3">
    <location>
        <begin position="31"/>
        <end position="75"/>
    </location>
</feature>
<keyword evidence="5" id="KW-1185">Reference proteome</keyword>
<feature type="compositionally biased region" description="Pro residues" evidence="1">
    <location>
        <begin position="190"/>
        <end position="205"/>
    </location>
</feature>
<dbReference type="InterPro" id="IPR036779">
    <property type="entry name" value="LysM_dom_sf"/>
</dbReference>
<dbReference type="RefSeq" id="WP_142836199.1">
    <property type="nucleotide sequence ID" value="NZ_VFSV01000068.1"/>
</dbReference>
<dbReference type="OrthoDB" id="7537686at2"/>
<proteinExistence type="predicted"/>
<comment type="caution">
    <text evidence="4">The sequence shown here is derived from an EMBL/GenBank/DDBJ whole genome shotgun (WGS) entry which is preliminary data.</text>
</comment>
<dbReference type="Pfam" id="PF01476">
    <property type="entry name" value="LysM"/>
    <property type="match status" value="1"/>
</dbReference>
<dbReference type="Proteomes" id="UP000318590">
    <property type="component" value="Unassembled WGS sequence"/>
</dbReference>
<feature type="region of interest" description="Disordered" evidence="1">
    <location>
        <begin position="188"/>
        <end position="208"/>
    </location>
</feature>
<dbReference type="CDD" id="cd00118">
    <property type="entry name" value="LysM"/>
    <property type="match status" value="1"/>
</dbReference>
<feature type="chain" id="PRO_5022212786" evidence="2">
    <location>
        <begin position="27"/>
        <end position="305"/>
    </location>
</feature>
<feature type="signal peptide" evidence="2">
    <location>
        <begin position="1"/>
        <end position="26"/>
    </location>
</feature>
<evidence type="ECO:0000256" key="2">
    <source>
        <dbReference type="SAM" id="SignalP"/>
    </source>
</evidence>
<dbReference type="PROSITE" id="PS51782">
    <property type="entry name" value="LYSM"/>
    <property type="match status" value="1"/>
</dbReference>
<evidence type="ECO:0000313" key="4">
    <source>
        <dbReference type="EMBL" id="TRD14636.1"/>
    </source>
</evidence>
<evidence type="ECO:0000256" key="1">
    <source>
        <dbReference type="SAM" id="MobiDB-lite"/>
    </source>
</evidence>
<dbReference type="SMART" id="SM00257">
    <property type="entry name" value="LysM"/>
    <property type="match status" value="1"/>
</dbReference>
<evidence type="ECO:0000313" key="5">
    <source>
        <dbReference type="Proteomes" id="UP000318590"/>
    </source>
</evidence>
<reference evidence="4 5" key="1">
    <citation type="submission" date="2019-06" db="EMBL/GenBank/DDBJ databases">
        <title>Paenimaribius caenipelagi gen. nov., sp. nov., isolated from a tidal flat.</title>
        <authorList>
            <person name="Yoon J.-H."/>
        </authorList>
    </citation>
    <scope>NUCLEOTIDE SEQUENCE [LARGE SCALE GENOMIC DNA]</scope>
    <source>
        <strain evidence="4 5">JBTF-M29</strain>
    </source>
</reference>
<dbReference type="EMBL" id="VFSV01000068">
    <property type="protein sequence ID" value="TRD14636.1"/>
    <property type="molecule type" value="Genomic_DNA"/>
</dbReference>
<dbReference type="AlphaFoldDB" id="A0A547PKH9"/>
<organism evidence="4 5">
    <name type="scientific">Palleronia caenipelagi</name>
    <dbReference type="NCBI Taxonomy" id="2489174"/>
    <lineage>
        <taxon>Bacteria</taxon>
        <taxon>Pseudomonadati</taxon>
        <taxon>Pseudomonadota</taxon>
        <taxon>Alphaproteobacteria</taxon>
        <taxon>Rhodobacterales</taxon>
        <taxon>Roseobacteraceae</taxon>
        <taxon>Palleronia</taxon>
    </lineage>
</organism>
<dbReference type="Gene3D" id="3.10.350.10">
    <property type="entry name" value="LysM domain"/>
    <property type="match status" value="1"/>
</dbReference>
<evidence type="ECO:0000259" key="3">
    <source>
        <dbReference type="PROSITE" id="PS51782"/>
    </source>
</evidence>
<keyword evidence="2" id="KW-0732">Signal</keyword>
<sequence>MKKHRPIWRWITVFLVLSLQAPFANAQSCESSIEVAPGQTMGGIAQQCGIPLDNLLAANPGVAPERLEVGQVLRVPGAVPGRSGVRQDAYSPYLGDWAPSRAQCANAASRWRLTRDAISGVGSRFAIRGIGVGSGRVLLDLIDPRTGASRPVALALGGDLLTIQGSGFAVALYRCEVAAPLPEVARPAEPAAPIPPTNPTSPSPAPATLAPEEIYTTQMKGTWQGAGGGCTGQWRLGDNDLTLNGTPYTVANISGNGGRVGINALTLEGVPATFTLWSGPNGGLRVKGGPVSGTATDVTLTRCSR</sequence>
<protein>
    <submittedName>
        <fullName evidence="4">LysM peptidoglycan-binding domain-containing protein</fullName>
    </submittedName>
</protein>
<dbReference type="InterPro" id="IPR018392">
    <property type="entry name" value="LysM"/>
</dbReference>